<sequence>MTSGKQLKARVRDRMARTGERYAVARAHVLGAAGGSGPVVDAGWTLRGGTDPDTAALANVLAHRGVTGPDGPLTEPLLLLVGGGLGAGYILWEFAHDDSRVVTLGFTHSWQYVDRRLAATVERLGLDVTWSRTGGAVAAARALARALAAGDPAVVWPDRYHVGYWHLPAFLDGHGGHPVVVYAASGDRVHVDDRTLAPLTVPTADLDRARARVGSYRNTMLVVRSSDAVVPADRLRAAVRDGLVATVEHLSGSSTSFALPAWRKWSRLLVDERAVKGWPAVFADRRGLLRALAGVWEAVEPAGMGGGHLRGVFADGLVQAAAVLGEPALAGEAERWREIGRRWHLLAETALPDDVPAIARLRELTATVSGAVAEGDAGAAERAAAAEELWRLRDEHAGAPLDEARLARVRTTMSEHLTAIHRAEASAVASLGAVLGR</sequence>
<dbReference type="RefSeq" id="WP_345712320.1">
    <property type="nucleotide sequence ID" value="NZ_BAABIL010000276.1"/>
</dbReference>
<dbReference type="Pfam" id="PF16169">
    <property type="entry name" value="DUF4872"/>
    <property type="match status" value="1"/>
</dbReference>
<feature type="domain" description="Butirosin biosynthesis protein H N-terminal" evidence="1">
    <location>
        <begin position="53"/>
        <end position="193"/>
    </location>
</feature>
<protein>
    <recommendedName>
        <fullName evidence="5">Butirosin biosynthesis protein H-like</fullName>
    </recommendedName>
</protein>
<comment type="caution">
    <text evidence="3">The sequence shown here is derived from an EMBL/GenBank/DDBJ whole genome shotgun (WGS) entry which is preliminary data.</text>
</comment>
<dbReference type="Pfam" id="PF14399">
    <property type="entry name" value="BtrH_N"/>
    <property type="match status" value="1"/>
</dbReference>
<gene>
    <name evidence="3" type="ORF">GCM10023225_19580</name>
</gene>
<evidence type="ECO:0000259" key="1">
    <source>
        <dbReference type="Pfam" id="PF14399"/>
    </source>
</evidence>
<reference evidence="4" key="1">
    <citation type="journal article" date="2019" name="Int. J. Syst. Evol. Microbiol.">
        <title>The Global Catalogue of Microorganisms (GCM) 10K type strain sequencing project: providing services to taxonomists for standard genome sequencing and annotation.</title>
        <authorList>
            <consortium name="The Broad Institute Genomics Platform"/>
            <consortium name="The Broad Institute Genome Sequencing Center for Infectious Disease"/>
            <person name="Wu L."/>
            <person name="Ma J."/>
        </authorList>
    </citation>
    <scope>NUCLEOTIDE SEQUENCE [LARGE SCALE GENOMIC DNA]</scope>
    <source>
        <strain evidence="4">JCM 18126</strain>
    </source>
</reference>
<feature type="domain" description="DUF4872" evidence="2">
    <location>
        <begin position="205"/>
        <end position="353"/>
    </location>
</feature>
<keyword evidence="4" id="KW-1185">Reference proteome</keyword>
<dbReference type="InterPro" id="IPR032369">
    <property type="entry name" value="DUF4872"/>
</dbReference>
<proteinExistence type="predicted"/>
<evidence type="ECO:0008006" key="5">
    <source>
        <dbReference type="Google" id="ProtNLM"/>
    </source>
</evidence>
<name>A0ABP9HVK0_9ACTN</name>
<dbReference type="EMBL" id="BAABIL010000276">
    <property type="protein sequence ID" value="GAA4979217.1"/>
    <property type="molecule type" value="Genomic_DNA"/>
</dbReference>
<evidence type="ECO:0000313" key="3">
    <source>
        <dbReference type="EMBL" id="GAA4979217.1"/>
    </source>
</evidence>
<evidence type="ECO:0000313" key="4">
    <source>
        <dbReference type="Proteomes" id="UP001501195"/>
    </source>
</evidence>
<dbReference type="InterPro" id="IPR026935">
    <property type="entry name" value="BtrH_N"/>
</dbReference>
<evidence type="ECO:0000259" key="2">
    <source>
        <dbReference type="Pfam" id="PF16169"/>
    </source>
</evidence>
<dbReference type="Proteomes" id="UP001501195">
    <property type="component" value="Unassembled WGS sequence"/>
</dbReference>
<organism evidence="3 4">
    <name type="scientific">Kineococcus glutinatus</name>
    <dbReference type="NCBI Taxonomy" id="1070872"/>
    <lineage>
        <taxon>Bacteria</taxon>
        <taxon>Bacillati</taxon>
        <taxon>Actinomycetota</taxon>
        <taxon>Actinomycetes</taxon>
        <taxon>Kineosporiales</taxon>
        <taxon>Kineosporiaceae</taxon>
        <taxon>Kineococcus</taxon>
    </lineage>
</organism>
<accession>A0ABP9HVK0</accession>